<evidence type="ECO:0008006" key="3">
    <source>
        <dbReference type="Google" id="ProtNLM"/>
    </source>
</evidence>
<accession>A0A0C3FCJ1</accession>
<reference evidence="1 2" key="1">
    <citation type="submission" date="2014-04" db="EMBL/GenBank/DDBJ databases">
        <authorList>
            <consortium name="DOE Joint Genome Institute"/>
            <person name="Kuo A."/>
            <person name="Tarkka M."/>
            <person name="Buscot F."/>
            <person name="Kohler A."/>
            <person name="Nagy L.G."/>
            <person name="Floudas D."/>
            <person name="Copeland A."/>
            <person name="Barry K.W."/>
            <person name="Cichocki N."/>
            <person name="Veneault-Fourrey C."/>
            <person name="LaButti K."/>
            <person name="Lindquist E.A."/>
            <person name="Lipzen A."/>
            <person name="Lundell T."/>
            <person name="Morin E."/>
            <person name="Murat C."/>
            <person name="Sun H."/>
            <person name="Tunlid A."/>
            <person name="Henrissat B."/>
            <person name="Grigoriev I.V."/>
            <person name="Hibbett D.S."/>
            <person name="Martin F."/>
            <person name="Nordberg H.P."/>
            <person name="Cantor M.N."/>
            <person name="Hua S.X."/>
        </authorList>
    </citation>
    <scope>NUCLEOTIDE SEQUENCE [LARGE SCALE GENOMIC DNA]</scope>
    <source>
        <strain evidence="1 2">F 1598</strain>
    </source>
</reference>
<gene>
    <name evidence="1" type="ORF">PILCRDRAFT_477024</name>
</gene>
<dbReference type="Gene3D" id="3.40.50.300">
    <property type="entry name" value="P-loop containing nucleotide triphosphate hydrolases"/>
    <property type="match status" value="1"/>
</dbReference>
<proteinExistence type="predicted"/>
<keyword evidence="2" id="KW-1185">Reference proteome</keyword>
<dbReference type="SUPFAM" id="SSF52540">
    <property type="entry name" value="P-loop containing nucleoside triphosphate hydrolases"/>
    <property type="match status" value="1"/>
</dbReference>
<protein>
    <recommendedName>
        <fullName evidence="3">G domain-containing protein</fullName>
    </recommendedName>
</protein>
<dbReference type="OrthoDB" id="2658245at2759"/>
<dbReference type="EMBL" id="KN832995">
    <property type="protein sequence ID" value="KIM82345.1"/>
    <property type="molecule type" value="Genomic_DNA"/>
</dbReference>
<evidence type="ECO:0000313" key="1">
    <source>
        <dbReference type="EMBL" id="KIM82345.1"/>
    </source>
</evidence>
<dbReference type="Proteomes" id="UP000054166">
    <property type="component" value="Unassembled WGS sequence"/>
</dbReference>
<evidence type="ECO:0000313" key="2">
    <source>
        <dbReference type="Proteomes" id="UP000054166"/>
    </source>
</evidence>
<organism evidence="1 2">
    <name type="scientific">Piloderma croceum (strain F 1598)</name>
    <dbReference type="NCBI Taxonomy" id="765440"/>
    <lineage>
        <taxon>Eukaryota</taxon>
        <taxon>Fungi</taxon>
        <taxon>Dikarya</taxon>
        <taxon>Basidiomycota</taxon>
        <taxon>Agaricomycotina</taxon>
        <taxon>Agaricomycetes</taxon>
        <taxon>Agaricomycetidae</taxon>
        <taxon>Atheliales</taxon>
        <taxon>Atheliaceae</taxon>
        <taxon>Piloderma</taxon>
    </lineage>
</organism>
<dbReference type="HOGENOM" id="CLU_1326826_0_0_1"/>
<reference evidence="2" key="2">
    <citation type="submission" date="2015-01" db="EMBL/GenBank/DDBJ databases">
        <title>Evolutionary Origins and Diversification of the Mycorrhizal Mutualists.</title>
        <authorList>
            <consortium name="DOE Joint Genome Institute"/>
            <consortium name="Mycorrhizal Genomics Consortium"/>
            <person name="Kohler A."/>
            <person name="Kuo A."/>
            <person name="Nagy L.G."/>
            <person name="Floudas D."/>
            <person name="Copeland A."/>
            <person name="Barry K.W."/>
            <person name="Cichocki N."/>
            <person name="Veneault-Fourrey C."/>
            <person name="LaButti K."/>
            <person name="Lindquist E.A."/>
            <person name="Lipzen A."/>
            <person name="Lundell T."/>
            <person name="Morin E."/>
            <person name="Murat C."/>
            <person name="Riley R."/>
            <person name="Ohm R."/>
            <person name="Sun H."/>
            <person name="Tunlid A."/>
            <person name="Henrissat B."/>
            <person name="Grigoriev I.V."/>
            <person name="Hibbett D.S."/>
            <person name="Martin F."/>
        </authorList>
    </citation>
    <scope>NUCLEOTIDE SEQUENCE [LARGE SCALE GENOMIC DNA]</scope>
    <source>
        <strain evidence="2">F 1598</strain>
    </source>
</reference>
<name>A0A0C3FCJ1_PILCF</name>
<sequence>MSAHTTTSSSINPGVQISDITIRVTKPGRSLDSVDLLIGEKRPELHWNRIEEQVLQATINPTLKLSSSHLLNLRLHYRRWLVSNERQEITINAAELLHSGGEGEIREWRQSYSKIEVKIIWSYAMPNEMADDAVHDVAADHLTQQRDSANPDTPLPSMTDEILRICPRFRILVIGKVGVGKSSLINKTFGVEQAVDRTRCHSSLIGS</sequence>
<dbReference type="InterPro" id="IPR027417">
    <property type="entry name" value="P-loop_NTPase"/>
</dbReference>
<dbReference type="InParanoid" id="A0A0C3FCJ1"/>
<dbReference type="AlphaFoldDB" id="A0A0C3FCJ1"/>